<proteinExistence type="predicted"/>
<keyword evidence="3" id="KW-1185">Reference proteome</keyword>
<dbReference type="GeneID" id="37117210"/>
<evidence type="ECO:0000313" key="2">
    <source>
        <dbReference type="EMBL" id="PWY87099.1"/>
    </source>
</evidence>
<gene>
    <name evidence="2" type="ORF">BO94DRAFT_575221</name>
</gene>
<accession>A0A317WL98</accession>
<dbReference type="Proteomes" id="UP000246702">
    <property type="component" value="Unassembled WGS sequence"/>
</dbReference>
<feature type="compositionally biased region" description="Polar residues" evidence="1">
    <location>
        <begin position="137"/>
        <end position="150"/>
    </location>
</feature>
<feature type="region of interest" description="Disordered" evidence="1">
    <location>
        <begin position="137"/>
        <end position="177"/>
    </location>
</feature>
<organism evidence="2 3">
    <name type="scientific">Aspergillus sclerotioniger CBS 115572</name>
    <dbReference type="NCBI Taxonomy" id="1450535"/>
    <lineage>
        <taxon>Eukaryota</taxon>
        <taxon>Fungi</taxon>
        <taxon>Dikarya</taxon>
        <taxon>Ascomycota</taxon>
        <taxon>Pezizomycotina</taxon>
        <taxon>Eurotiomycetes</taxon>
        <taxon>Eurotiomycetidae</taxon>
        <taxon>Eurotiales</taxon>
        <taxon>Aspergillaceae</taxon>
        <taxon>Aspergillus</taxon>
        <taxon>Aspergillus subgen. Circumdati</taxon>
    </lineage>
</organism>
<dbReference type="RefSeq" id="XP_025467307.1">
    <property type="nucleotide sequence ID" value="XM_025615067.1"/>
</dbReference>
<reference evidence="2 3" key="1">
    <citation type="submission" date="2016-12" db="EMBL/GenBank/DDBJ databases">
        <title>The genomes of Aspergillus section Nigri reveals drivers in fungal speciation.</title>
        <authorList>
            <consortium name="DOE Joint Genome Institute"/>
            <person name="Vesth T.C."/>
            <person name="Nybo J."/>
            <person name="Theobald S."/>
            <person name="Brandl J."/>
            <person name="Frisvad J.C."/>
            <person name="Nielsen K.F."/>
            <person name="Lyhne E.K."/>
            <person name="Kogle M.E."/>
            <person name="Kuo A."/>
            <person name="Riley R."/>
            <person name="Clum A."/>
            <person name="Nolan M."/>
            <person name="Lipzen A."/>
            <person name="Salamov A."/>
            <person name="Henrissat B."/>
            <person name="Wiebenga A."/>
            <person name="De Vries R.P."/>
            <person name="Grigoriev I.V."/>
            <person name="Mortensen U.H."/>
            <person name="Andersen M.R."/>
            <person name="Baker S.E."/>
        </authorList>
    </citation>
    <scope>NUCLEOTIDE SEQUENCE [LARGE SCALE GENOMIC DNA]</scope>
    <source>
        <strain evidence="2 3">CBS 115572</strain>
    </source>
</reference>
<sequence length="275" mass="31610">MSRPVPSGEPEAMNSLDSLFASQFKPRLQSQVQEVQYPLPDVQVNRVASWVDLFAETDQSLKKRSSSRRSVRRRARHFARKVYVICPELFVLCSLSYTISNLPAIASITFYSELEDWWASTSPPESLYKITNATCQSVPRDTENSRNSTEAPPGPSELRNSQECHSSPGERPNVVGRDSMWHNHNVAILYSDPGHDRYKSSRYEQASSNEINDYLNEEPNERLPKCPRLESQVLGHPTLFSNGPYLSFSFMRRYMIDKLPEQFRRGIETSKLWKD</sequence>
<name>A0A317WL98_9EURO</name>
<evidence type="ECO:0000313" key="3">
    <source>
        <dbReference type="Proteomes" id="UP000246702"/>
    </source>
</evidence>
<dbReference type="OrthoDB" id="4510839at2759"/>
<dbReference type="EMBL" id="MSFK01000014">
    <property type="protein sequence ID" value="PWY87099.1"/>
    <property type="molecule type" value="Genomic_DNA"/>
</dbReference>
<evidence type="ECO:0000256" key="1">
    <source>
        <dbReference type="SAM" id="MobiDB-lite"/>
    </source>
</evidence>
<dbReference type="STRING" id="1450535.A0A317WL98"/>
<comment type="caution">
    <text evidence="2">The sequence shown here is derived from an EMBL/GenBank/DDBJ whole genome shotgun (WGS) entry which is preliminary data.</text>
</comment>
<dbReference type="AlphaFoldDB" id="A0A317WL98"/>
<protein>
    <submittedName>
        <fullName evidence="2">Uncharacterized protein</fullName>
    </submittedName>
</protein>